<feature type="domain" description="GerMN" evidence="2">
    <location>
        <begin position="202"/>
        <end position="294"/>
    </location>
</feature>
<dbReference type="AlphaFoldDB" id="A0A4Y4DT53"/>
<evidence type="ECO:0000259" key="2">
    <source>
        <dbReference type="SMART" id="SM00909"/>
    </source>
</evidence>
<keyword evidence="1" id="KW-0732">Signal</keyword>
<name>A0A4Y4DT53_GLUUR</name>
<dbReference type="InterPro" id="IPR059026">
    <property type="entry name" value="LpqB_N"/>
</dbReference>
<dbReference type="InterPro" id="IPR018910">
    <property type="entry name" value="LpqB_C"/>
</dbReference>
<dbReference type="Pfam" id="PF10647">
    <property type="entry name" value="Gmad1"/>
    <property type="match status" value="1"/>
</dbReference>
<dbReference type="RefSeq" id="WP_141365781.1">
    <property type="nucleotide sequence ID" value="NZ_BAAAJL010000010.1"/>
</dbReference>
<feature type="chain" id="PRO_5039539569" description="GerMN domain-containing protein" evidence="1">
    <location>
        <begin position="24"/>
        <end position="568"/>
    </location>
</feature>
<comment type="caution">
    <text evidence="3">The sequence shown here is derived from an EMBL/GenBank/DDBJ whole genome shotgun (WGS) entry which is preliminary data.</text>
</comment>
<protein>
    <recommendedName>
        <fullName evidence="2">GerMN domain-containing protein</fullName>
    </recommendedName>
</protein>
<sequence>MKRSLLRTLVLLLGFMLAASGCASIPRSSTVQQIDVDSNDDGPDSYSYTADGPADGADARAIVDGFVAAGRSVDEDYAVAREYLTPELNQKWRGDTNTLIYEAVNVVNGAGTNQYTIQLEIIGDVDANGVRTTYPDHSTRAVDVAVSKVDEQWRISDAPNGIMLEASTFNKIFAAQTLYFYNFNHKYLVPDIRWFANGSGTATSMVQALLKGPAPYLQNSVVSAFNSAGSLVRSAVPVRDGTATVDLDAATFEDATDQTLLLMQQQLDATLTTLKNSVTKVKMLQNETEVTLADQGTSIEQAKINPSSPDTLIGVSKNSLVYVKGLSLIPVGGLPDISAFKPVEPAMSPVGNRYAFLNGSRTQMWTIGEDGKLSLAMEGKKLIQPSMDVAGWTWTADNKEKNPIHAIPDNAKNQGEGRPINVSWLENATVDSLRISRDGSRALIVATKNETTTVYVAGIIRDSEGIPRGLSKSPMRMYPHVPVNTAVWASDRSIIVAGLSSTDQVAPVQMSFTGGSEDFQVLLGMTGITSGIGDQREVYAETVDQLFTRVGNSWHVLDDFAKDVAYPG</sequence>
<evidence type="ECO:0000313" key="3">
    <source>
        <dbReference type="EMBL" id="GED07074.1"/>
    </source>
</evidence>
<keyword evidence="4" id="KW-1185">Reference proteome</keyword>
<dbReference type="Pfam" id="PF10646">
    <property type="entry name" value="Germane"/>
    <property type="match status" value="1"/>
</dbReference>
<dbReference type="EMBL" id="BJNY01000015">
    <property type="protein sequence ID" value="GED07074.1"/>
    <property type="molecule type" value="Genomic_DNA"/>
</dbReference>
<dbReference type="OrthoDB" id="3226781at2"/>
<dbReference type="Pfam" id="PF25976">
    <property type="entry name" value="LpqB_N"/>
    <property type="match status" value="1"/>
</dbReference>
<reference evidence="3 4" key="1">
    <citation type="submission" date="2019-06" db="EMBL/GenBank/DDBJ databases">
        <title>Whole genome shotgun sequence of Glutamicibacter uratoxydans NBRC 15515.</title>
        <authorList>
            <person name="Hosoyama A."/>
            <person name="Uohara A."/>
            <person name="Ohji S."/>
            <person name="Ichikawa N."/>
        </authorList>
    </citation>
    <scope>NUCLEOTIDE SEQUENCE [LARGE SCALE GENOMIC DNA]</scope>
    <source>
        <strain evidence="3 4">NBRC 15515</strain>
    </source>
</reference>
<gene>
    <name evidence="3" type="ORF">AUR04nite_26060</name>
</gene>
<evidence type="ECO:0000313" key="4">
    <source>
        <dbReference type="Proteomes" id="UP000316612"/>
    </source>
</evidence>
<dbReference type="SMART" id="SM00909">
    <property type="entry name" value="Germane"/>
    <property type="match status" value="1"/>
</dbReference>
<dbReference type="PROSITE" id="PS51257">
    <property type="entry name" value="PROKAR_LIPOPROTEIN"/>
    <property type="match status" value="1"/>
</dbReference>
<evidence type="ECO:0000256" key="1">
    <source>
        <dbReference type="SAM" id="SignalP"/>
    </source>
</evidence>
<feature type="signal peptide" evidence="1">
    <location>
        <begin position="1"/>
        <end position="23"/>
    </location>
</feature>
<dbReference type="InterPro" id="IPR019606">
    <property type="entry name" value="GerMN"/>
</dbReference>
<organism evidence="3 4">
    <name type="scientific">Glutamicibacter uratoxydans</name>
    <name type="common">Arthrobacter uratoxydans</name>
    <dbReference type="NCBI Taxonomy" id="43667"/>
    <lineage>
        <taxon>Bacteria</taxon>
        <taxon>Bacillati</taxon>
        <taxon>Actinomycetota</taxon>
        <taxon>Actinomycetes</taxon>
        <taxon>Micrococcales</taxon>
        <taxon>Micrococcaceae</taxon>
        <taxon>Glutamicibacter</taxon>
    </lineage>
</organism>
<dbReference type="Proteomes" id="UP000316612">
    <property type="component" value="Unassembled WGS sequence"/>
</dbReference>
<accession>A0A4Y4DT53</accession>
<proteinExistence type="predicted"/>